<evidence type="ECO:0000313" key="1">
    <source>
        <dbReference type="EMBL" id="SKB52240.1"/>
    </source>
</evidence>
<dbReference type="InterPro" id="IPR041895">
    <property type="entry name" value="ArdA_dom1"/>
</dbReference>
<dbReference type="RefSeq" id="WP_082213275.1">
    <property type="nucleotide sequence ID" value="NZ_FUZA01000001.1"/>
</dbReference>
<dbReference type="OrthoDB" id="944647at2"/>
<dbReference type="STRING" id="651661.SAMN05660293_00723"/>
<dbReference type="EMBL" id="FUZA01000001">
    <property type="protein sequence ID" value="SKB52240.1"/>
    <property type="molecule type" value="Genomic_DNA"/>
</dbReference>
<reference evidence="2" key="1">
    <citation type="submission" date="2017-02" db="EMBL/GenBank/DDBJ databases">
        <authorList>
            <person name="Varghese N."/>
            <person name="Submissions S."/>
        </authorList>
    </citation>
    <scope>NUCLEOTIDE SEQUENCE [LARGE SCALE GENOMIC DNA]</scope>
    <source>
        <strain evidence="2">DSM 22270</strain>
    </source>
</reference>
<dbReference type="Pfam" id="PF07275">
    <property type="entry name" value="ArdA"/>
    <property type="match status" value="1"/>
</dbReference>
<dbReference type="Proteomes" id="UP000190897">
    <property type="component" value="Unassembled WGS sequence"/>
</dbReference>
<sequence length="185" mass="21673">MKSVENAPKIYVGTYGMYNSGSLFGKWFDLTDYAETKEFYQDCYEYHRNEFDPELMFQDWENIPDFLISECSLDDSVFQYFQASDEMDDDTAEAFKIYCEQISSWPGNGKALDEQVESFQESYRGHFGGSMRDAKVEYAYQYVDETGMLADAPSLLERYFDYEAYARDLFLEGYAEVDGYVFADY</sequence>
<proteinExistence type="predicted"/>
<gene>
    <name evidence="1" type="ORF">SAMN05660293_00723</name>
</gene>
<organism evidence="1 2">
    <name type="scientific">Dyadobacter psychrophilus</name>
    <dbReference type="NCBI Taxonomy" id="651661"/>
    <lineage>
        <taxon>Bacteria</taxon>
        <taxon>Pseudomonadati</taxon>
        <taxon>Bacteroidota</taxon>
        <taxon>Cytophagia</taxon>
        <taxon>Cytophagales</taxon>
        <taxon>Spirosomataceae</taxon>
        <taxon>Dyadobacter</taxon>
    </lineage>
</organism>
<dbReference type="Gene3D" id="1.10.10.1190">
    <property type="entry name" value="Antirestriction protein ArdA, domain 3"/>
    <property type="match status" value="1"/>
</dbReference>
<accession>A0A1T5BZC6</accession>
<dbReference type="InterPro" id="IPR009899">
    <property type="entry name" value="ArdA"/>
</dbReference>
<dbReference type="Gene3D" id="3.10.20.480">
    <property type="entry name" value="Antirestriction protein ArdA, domain 1"/>
    <property type="match status" value="1"/>
</dbReference>
<evidence type="ECO:0000313" key="2">
    <source>
        <dbReference type="Proteomes" id="UP000190897"/>
    </source>
</evidence>
<protein>
    <submittedName>
        <fullName evidence="1">Antirestriction protein</fullName>
    </submittedName>
</protein>
<name>A0A1T5BZC6_9BACT</name>
<dbReference type="InterPro" id="IPR041893">
    <property type="entry name" value="ArdA_dom3"/>
</dbReference>
<keyword evidence="2" id="KW-1185">Reference proteome</keyword>
<dbReference type="AlphaFoldDB" id="A0A1T5BZC6"/>